<evidence type="ECO:0000256" key="2">
    <source>
        <dbReference type="SAM" id="SignalP"/>
    </source>
</evidence>
<feature type="region of interest" description="Disordered" evidence="1">
    <location>
        <begin position="87"/>
        <end position="106"/>
    </location>
</feature>
<evidence type="ECO:0000256" key="1">
    <source>
        <dbReference type="SAM" id="MobiDB-lite"/>
    </source>
</evidence>
<feature type="region of interest" description="Disordered" evidence="1">
    <location>
        <begin position="21"/>
        <end position="73"/>
    </location>
</feature>
<dbReference type="RefSeq" id="WP_152837614.1">
    <property type="nucleotide sequence ID" value="NZ_WHUG01000003.1"/>
</dbReference>
<comment type="caution">
    <text evidence="3">The sequence shown here is derived from an EMBL/GenBank/DDBJ whole genome shotgun (WGS) entry which is preliminary data.</text>
</comment>
<dbReference type="Pfam" id="PF05960">
    <property type="entry name" value="DUF885"/>
    <property type="match status" value="1"/>
</dbReference>
<feature type="signal peptide" evidence="2">
    <location>
        <begin position="1"/>
        <end position="22"/>
    </location>
</feature>
<dbReference type="Proteomes" id="UP000440498">
    <property type="component" value="Unassembled WGS sequence"/>
</dbReference>
<gene>
    <name evidence="3" type="ORF">GEV02_08410</name>
</gene>
<proteinExistence type="predicted"/>
<reference evidence="3 4" key="1">
    <citation type="submission" date="2019-10" db="EMBL/GenBank/DDBJ databases">
        <title>Two novel species isolated from a subtropical stream in China.</title>
        <authorList>
            <person name="Lu H."/>
        </authorList>
    </citation>
    <scope>NUCLEOTIDE SEQUENCE [LARGE SCALE GENOMIC DNA]</scope>
    <source>
        <strain evidence="3 4">FT29W</strain>
    </source>
</reference>
<keyword evidence="4" id="KW-1185">Reference proteome</keyword>
<evidence type="ECO:0000313" key="3">
    <source>
        <dbReference type="EMBL" id="MQA38167.1"/>
    </source>
</evidence>
<protein>
    <submittedName>
        <fullName evidence="3">DUF885 family protein</fullName>
    </submittedName>
</protein>
<feature type="compositionally biased region" description="Low complexity" evidence="1">
    <location>
        <begin position="21"/>
        <end position="66"/>
    </location>
</feature>
<organism evidence="3 4">
    <name type="scientific">Rugamonas aquatica</name>
    <dbReference type="NCBI Taxonomy" id="2743357"/>
    <lineage>
        <taxon>Bacteria</taxon>
        <taxon>Pseudomonadati</taxon>
        <taxon>Pseudomonadota</taxon>
        <taxon>Betaproteobacteria</taxon>
        <taxon>Burkholderiales</taxon>
        <taxon>Oxalobacteraceae</taxon>
        <taxon>Telluria group</taxon>
        <taxon>Rugamonas</taxon>
    </lineage>
</organism>
<evidence type="ECO:0000313" key="4">
    <source>
        <dbReference type="Proteomes" id="UP000440498"/>
    </source>
</evidence>
<dbReference type="InterPro" id="IPR010281">
    <property type="entry name" value="DUF885"/>
</dbReference>
<accession>A0A6A7MZK4</accession>
<sequence>MIKTKIALAVLMTTLAVAPAGATTHHKAASTSAKSKSGGKSSHTSHAAHAKSGAKSAKSSKGSSKSSGKHGKAKAVAATAAVAAVAAPSLKPSGTPERRQDRSFDGQSSQFLNALWRIDSESAIYAGKYDTAATLSIPDKAGQAKELAFIDEWKQRFGAINASQLSAKQRTDLALLINKLDSDRFRLTTLKEYEWNPASYNVAGPIDLILNTEYAAQPQRLRTLLKRVSGIPAYYEAARANIVNPTREHTRLAIAQAPGVQTLLTEVDKAAQASILTPVEKQLFTQRVNAALTAVDSYVAFLTEMDKQMDANGRRTFRLGKELYEKKFAFDIQSGSTAEQTYQKALAAREELLANMDRISDELWEKTMGVAVKPADRFAKIGKVIDKLSERHVKREDFFAEIRRQVPVLQDWVISHNLLTLDPKKQLEVRATPAYQAGVAGASIDAPGPYRPQDRTYYNVTPLDGATAEAAESSLREYNYWILQILNIHEAIPGHYAQLVYANKSPSIVKSIFGNGAMVEGWAVYGERMMLESGYGDNAPEMWLMYSKWNLRSVTNTILDYSVHVLGMTEEQAIDLLTRQAFQTRSEAVEKWHRVQVSSVQLTSYFSGYSEIMELREQRKQQLGAKFNLKEFHEQFLSYGSAPVRVIKGLMTQ</sequence>
<dbReference type="EMBL" id="WHUG01000003">
    <property type="protein sequence ID" value="MQA38167.1"/>
    <property type="molecule type" value="Genomic_DNA"/>
</dbReference>
<dbReference type="PANTHER" id="PTHR33361">
    <property type="entry name" value="GLR0591 PROTEIN"/>
    <property type="match status" value="1"/>
</dbReference>
<name>A0A6A7MZK4_9BURK</name>
<dbReference type="AlphaFoldDB" id="A0A6A7MZK4"/>
<dbReference type="PANTHER" id="PTHR33361:SF15">
    <property type="entry name" value="DUF885 FAMILY LIPOPROTEIN"/>
    <property type="match status" value="1"/>
</dbReference>
<keyword evidence="2" id="KW-0732">Signal</keyword>
<feature type="chain" id="PRO_5025525736" evidence="2">
    <location>
        <begin position="23"/>
        <end position="653"/>
    </location>
</feature>